<feature type="compositionally biased region" description="Low complexity" evidence="1">
    <location>
        <begin position="553"/>
        <end position="567"/>
    </location>
</feature>
<feature type="compositionally biased region" description="Basic and acidic residues" evidence="1">
    <location>
        <begin position="826"/>
        <end position="841"/>
    </location>
</feature>
<gene>
    <name evidence="3" type="ORF">AAFP32_03765</name>
</gene>
<feature type="transmembrane region" description="Helical" evidence="2">
    <location>
        <begin position="201"/>
        <end position="219"/>
    </location>
</feature>
<feature type="compositionally biased region" description="Polar residues" evidence="1">
    <location>
        <begin position="391"/>
        <end position="402"/>
    </location>
</feature>
<feature type="compositionally biased region" description="Low complexity" evidence="1">
    <location>
        <begin position="631"/>
        <end position="655"/>
    </location>
</feature>
<feature type="region of interest" description="Disordered" evidence="1">
    <location>
        <begin position="1"/>
        <end position="99"/>
    </location>
</feature>
<proteinExistence type="predicted"/>
<feature type="compositionally biased region" description="Polar residues" evidence="1">
    <location>
        <begin position="1"/>
        <end position="13"/>
    </location>
</feature>
<keyword evidence="2" id="KW-1133">Transmembrane helix</keyword>
<accession>A0AAU7UPH7</accession>
<feature type="compositionally biased region" description="Low complexity" evidence="1">
    <location>
        <begin position="800"/>
        <end position="809"/>
    </location>
</feature>
<sequence length="917" mass="92201">MSSPQHPTGSGPQQWHDPHAQNPGPSNQPQFGQGPAYGSGPAFGAGPESQPSGSGGYGGGPVGSGGPGPYGPGPGPQNSGSGPYGSAPGPYGSAPAPGPGPYGSAPGPYGSAGPGPYGSAPGAYGSAPGFQGAAPGQFGSAGPTAQKRPRTGPGLLGPLTLRDLFLLFAGLLSLIVLFVPFKADGFMSWSLWHWTIDAMGTLTFDVFGIWLIVAAVFVNKFGNGGLKVGSLSLDQAISVLSGASFTFAFVHLLTSVQYWHVGAYLAFFAALIAFFAGVFTMLPFFSKEFAVRDDVAAHPKARPTTKRAPHPAPVANMPGAHNGPGGFGAPYGSQPNGPIGSQGHPGAPVYPGQPGGPGQFGGPDQFGQPGQPGQVAAPAQSAPAGQFSAPDQNGQPNGQHQFGQPVGAEQNSPYAPPEQQVQESSFDSAASADDSADQAVQSTGSGQTYLGAQHSLDPQHTQSEPTQTFGFGAHREESPWSNDGETAVQAPVSADSSSASGSNDLSDSRDTSDSSVDSLGAAESESDSGSSTSSGAGTTAAVAGAGAVGVGAAVAGAASASSESEPSSESERRRGRHAAPSSDTESETADARVDSLTERPAGDSDRIVSADREAASDQGDKAETASGAAVTSTQDDSSALTDDDSASPAESSSFATKVNAHDSDTNLRASEGISLKPEDASTTSTTSGDLADSVESANAEQSEASTTADEVRGSESGVAGPHTGAADDDATVVSGPAATGVAESGSERTTHPEADEPTQYVPVAGYGNGGHRSSGSGTAEARSRGLDNAENAPSAPQFGAANASSNASAVGEEETVVQSAVQPGGSRDDREDRSGENRSGADQDGPNRGTGQNVIQAFWFAVPEPREAVDATTGMPVFTIYPGDWFLGLEDNGSWFKVRDSDGREGLLRNTEGVQRG</sequence>
<evidence type="ECO:0000256" key="2">
    <source>
        <dbReference type="SAM" id="Phobius"/>
    </source>
</evidence>
<feature type="compositionally biased region" description="Gly residues" evidence="1">
    <location>
        <begin position="53"/>
        <end position="68"/>
    </location>
</feature>
<dbReference type="KEGG" id="bkr:AAFP32_03765"/>
<evidence type="ECO:0000313" key="3">
    <source>
        <dbReference type="EMBL" id="XBV89857.1"/>
    </source>
</evidence>
<feature type="compositionally biased region" description="Low complexity" evidence="1">
    <location>
        <begin position="424"/>
        <end position="439"/>
    </location>
</feature>
<reference evidence="3" key="1">
    <citation type="submission" date="2024-06" db="EMBL/GenBank/DDBJ databases">
        <title>Brevibacterium koreense sp. nov., isolated from jogae-jeotgal, a Korean fermented seafood.</title>
        <authorList>
            <person name="Whon T.W."/>
            <person name="Nam S."/>
            <person name="Kim Y."/>
        </authorList>
    </citation>
    <scope>NUCLEOTIDE SEQUENCE</scope>
    <source>
        <strain evidence="3">CBA3109</strain>
    </source>
</reference>
<protein>
    <recommendedName>
        <fullName evidence="4">SH3 domain-containing protein</fullName>
    </recommendedName>
</protein>
<feature type="compositionally biased region" description="Basic residues" evidence="1">
    <location>
        <begin position="299"/>
        <end position="309"/>
    </location>
</feature>
<feature type="compositionally biased region" description="Basic and acidic residues" evidence="1">
    <location>
        <begin position="589"/>
        <end position="623"/>
    </location>
</feature>
<feature type="region of interest" description="Disordered" evidence="1">
    <location>
        <begin position="299"/>
        <end position="540"/>
    </location>
</feature>
<evidence type="ECO:0000256" key="1">
    <source>
        <dbReference type="SAM" id="MobiDB-lite"/>
    </source>
</evidence>
<keyword evidence="2" id="KW-0472">Membrane</keyword>
<feature type="compositionally biased region" description="Polar residues" evidence="1">
    <location>
        <begin position="440"/>
        <end position="469"/>
    </location>
</feature>
<feature type="compositionally biased region" description="Low complexity" evidence="1">
    <location>
        <begin position="493"/>
        <end position="505"/>
    </location>
</feature>
<organism evidence="3">
    <name type="scientific">Brevibacterium koreense</name>
    <dbReference type="NCBI Taxonomy" id="3140787"/>
    <lineage>
        <taxon>Bacteria</taxon>
        <taxon>Bacillati</taxon>
        <taxon>Actinomycetota</taxon>
        <taxon>Actinomycetes</taxon>
        <taxon>Micrococcales</taxon>
        <taxon>Brevibacteriaceae</taxon>
        <taxon>Brevibacterium</taxon>
    </lineage>
</organism>
<feature type="compositionally biased region" description="Low complexity" evidence="1">
    <location>
        <begin position="513"/>
        <end position="540"/>
    </location>
</feature>
<feature type="compositionally biased region" description="Low complexity" evidence="1">
    <location>
        <begin position="76"/>
        <end position="95"/>
    </location>
</feature>
<dbReference type="RefSeq" id="WP_350270705.1">
    <property type="nucleotide sequence ID" value="NZ_CP158281.1"/>
</dbReference>
<feature type="transmembrane region" description="Helical" evidence="2">
    <location>
        <begin position="164"/>
        <end position="181"/>
    </location>
</feature>
<feature type="compositionally biased region" description="Polar residues" evidence="1">
    <location>
        <begin position="695"/>
        <end position="708"/>
    </location>
</feature>
<keyword evidence="2" id="KW-0812">Transmembrane</keyword>
<dbReference type="EMBL" id="CP158281">
    <property type="protein sequence ID" value="XBV89857.1"/>
    <property type="molecule type" value="Genomic_DNA"/>
</dbReference>
<evidence type="ECO:0008006" key="4">
    <source>
        <dbReference type="Google" id="ProtNLM"/>
    </source>
</evidence>
<name>A0AAU7UPH7_9MICO</name>
<feature type="compositionally biased region" description="Basic and acidic residues" evidence="1">
    <location>
        <begin position="745"/>
        <end position="754"/>
    </location>
</feature>
<dbReference type="AlphaFoldDB" id="A0AAU7UPH7"/>
<feature type="transmembrane region" description="Helical" evidence="2">
    <location>
        <begin position="231"/>
        <end position="252"/>
    </location>
</feature>
<feature type="compositionally biased region" description="Polar residues" evidence="1">
    <location>
        <begin position="409"/>
        <end position="423"/>
    </location>
</feature>
<feature type="region of interest" description="Disordered" evidence="1">
    <location>
        <begin position="553"/>
        <end position="852"/>
    </location>
</feature>
<feature type="compositionally biased region" description="Low complexity" evidence="1">
    <location>
        <begin position="362"/>
        <end position="390"/>
    </location>
</feature>
<feature type="transmembrane region" description="Helical" evidence="2">
    <location>
        <begin position="258"/>
        <end position="282"/>
    </location>
</feature>